<dbReference type="AlphaFoldDB" id="A0A0F2MAE4"/>
<reference evidence="2 3" key="1">
    <citation type="journal article" date="2014" name="BMC Genomics">
        <title>Comparative genomics of the major fungal agents of human and animal Sporotrichosis: Sporothrix schenckii and Sporothrix brasiliensis.</title>
        <authorList>
            <person name="Teixeira M.M."/>
            <person name="de Almeida L.G."/>
            <person name="Kubitschek-Barreira P."/>
            <person name="Alves F.L."/>
            <person name="Kioshima E.S."/>
            <person name="Abadio A.K."/>
            <person name="Fernandes L."/>
            <person name="Derengowski L.S."/>
            <person name="Ferreira K.S."/>
            <person name="Souza R.C."/>
            <person name="Ruiz J.C."/>
            <person name="de Andrade N.C."/>
            <person name="Paes H.C."/>
            <person name="Nicola A.M."/>
            <person name="Albuquerque P."/>
            <person name="Gerber A.L."/>
            <person name="Martins V.P."/>
            <person name="Peconick L.D."/>
            <person name="Neto A.V."/>
            <person name="Chaucanez C.B."/>
            <person name="Silva P.A."/>
            <person name="Cunha O.L."/>
            <person name="de Oliveira F.F."/>
            <person name="dos Santos T.C."/>
            <person name="Barros A.L."/>
            <person name="Soares M.A."/>
            <person name="de Oliveira L.M."/>
            <person name="Marini M.M."/>
            <person name="Villalobos-Duno H."/>
            <person name="Cunha M.M."/>
            <person name="de Hoog S."/>
            <person name="da Silveira J.F."/>
            <person name="Henrissat B."/>
            <person name="Nino-Vega G.A."/>
            <person name="Cisalpino P.S."/>
            <person name="Mora-Montes H.M."/>
            <person name="Almeida S.R."/>
            <person name="Stajich J.E."/>
            <person name="Lopes-Bezerra L.M."/>
            <person name="Vasconcelos A.T."/>
            <person name="Felipe M.S."/>
        </authorList>
    </citation>
    <scope>NUCLEOTIDE SEQUENCE [LARGE SCALE GENOMIC DNA]</scope>
    <source>
        <strain evidence="2 3">1099-18</strain>
    </source>
</reference>
<name>A0A0F2MAE4_SPOSC</name>
<dbReference type="VEuPathDB" id="FungiDB:SPSK_11016"/>
<organism evidence="2 3">
    <name type="scientific">Sporothrix schenckii 1099-18</name>
    <dbReference type="NCBI Taxonomy" id="1397361"/>
    <lineage>
        <taxon>Eukaryota</taxon>
        <taxon>Fungi</taxon>
        <taxon>Dikarya</taxon>
        <taxon>Ascomycota</taxon>
        <taxon>Pezizomycotina</taxon>
        <taxon>Sordariomycetes</taxon>
        <taxon>Sordariomycetidae</taxon>
        <taxon>Ophiostomatales</taxon>
        <taxon>Ophiostomataceae</taxon>
        <taxon>Sporothrix</taxon>
    </lineage>
</organism>
<evidence type="ECO:0000313" key="2">
    <source>
        <dbReference type="EMBL" id="KJR85800.1"/>
    </source>
</evidence>
<evidence type="ECO:0000256" key="1">
    <source>
        <dbReference type="SAM" id="MobiDB-lite"/>
    </source>
</evidence>
<sequence>MTANMDVSLDEILAERKSERRGNRSRNDRNDRNDRNGGRSGRRDRDRRDDYPRDGVRKVGKTGGGMAQRHTGRWP</sequence>
<protein>
    <submittedName>
        <fullName evidence="2">Uncharacterized protein</fullName>
    </submittedName>
</protein>
<feature type="region of interest" description="Disordered" evidence="1">
    <location>
        <begin position="1"/>
        <end position="75"/>
    </location>
</feature>
<dbReference type="KEGG" id="ssck:SPSK_11016"/>
<dbReference type="RefSeq" id="XP_016588476.1">
    <property type="nucleotide sequence ID" value="XM_016737236.1"/>
</dbReference>
<proteinExistence type="predicted"/>
<reference evidence="2 3" key="2">
    <citation type="journal article" date="2015" name="Eukaryot. Cell">
        <title>Asexual propagation of a virulent clone complex in a human and feline outbreak of sporotrichosis.</title>
        <authorList>
            <person name="Teixeira Mde M."/>
            <person name="Rodrigues A.M."/>
            <person name="Tsui C.K."/>
            <person name="de Almeida L.G."/>
            <person name="Van Diepeningen A.D."/>
            <person name="van den Ende B.G."/>
            <person name="Fernandes G.F."/>
            <person name="Kano R."/>
            <person name="Hamelin R.C."/>
            <person name="Lopes-Bezerra L.M."/>
            <person name="Vasconcelos A.T."/>
            <person name="de Hoog S."/>
            <person name="de Camargo Z.P."/>
            <person name="Felipe M.S."/>
        </authorList>
    </citation>
    <scope>NUCLEOTIDE SEQUENCE [LARGE SCALE GENOMIC DNA]</scope>
    <source>
        <strain evidence="2 3">1099-18</strain>
    </source>
</reference>
<dbReference type="Proteomes" id="UP000033710">
    <property type="component" value="Unassembled WGS sequence"/>
</dbReference>
<dbReference type="EMBL" id="AXCR01000007">
    <property type="protein sequence ID" value="KJR85800.1"/>
    <property type="molecule type" value="Genomic_DNA"/>
</dbReference>
<evidence type="ECO:0000313" key="3">
    <source>
        <dbReference type="Proteomes" id="UP000033710"/>
    </source>
</evidence>
<comment type="caution">
    <text evidence="2">The sequence shown here is derived from an EMBL/GenBank/DDBJ whole genome shotgun (WGS) entry which is preliminary data.</text>
</comment>
<gene>
    <name evidence="2" type="ORF">SPSK_11016</name>
</gene>
<accession>A0A0F2MAE4</accession>
<feature type="compositionally biased region" description="Basic and acidic residues" evidence="1">
    <location>
        <begin position="13"/>
        <end position="57"/>
    </location>
</feature>
<dbReference type="GeneID" id="27672513"/>